<dbReference type="GO" id="GO:0031538">
    <property type="term" value="P:negative regulation of anthocyanin metabolic process"/>
    <property type="evidence" value="ECO:0007669"/>
    <property type="project" value="EnsemblPlants"/>
</dbReference>
<name>A0A5P1EQ95_ASPOF</name>
<comment type="similarity">
    <text evidence="2">Belongs to the ELP6 family.</text>
</comment>
<evidence type="ECO:0008006" key="5">
    <source>
        <dbReference type="Google" id="ProtNLM"/>
    </source>
</evidence>
<dbReference type="EMBL" id="CM007385">
    <property type="protein sequence ID" value="ONK67823.1"/>
    <property type="molecule type" value="Genomic_DNA"/>
</dbReference>
<dbReference type="GO" id="GO:0010016">
    <property type="term" value="P:shoot system morphogenesis"/>
    <property type="evidence" value="ECO:0007669"/>
    <property type="project" value="EnsemblPlants"/>
</dbReference>
<dbReference type="GO" id="GO:0002098">
    <property type="term" value="P:tRNA wobble uridine modification"/>
    <property type="evidence" value="ECO:0007669"/>
    <property type="project" value="InterPro"/>
</dbReference>
<dbReference type="GO" id="GO:0008284">
    <property type="term" value="P:positive regulation of cell population proliferation"/>
    <property type="evidence" value="ECO:0007669"/>
    <property type="project" value="EnsemblPlants"/>
</dbReference>
<reference evidence="4" key="1">
    <citation type="journal article" date="2017" name="Nat. Commun.">
        <title>The asparagus genome sheds light on the origin and evolution of a young Y chromosome.</title>
        <authorList>
            <person name="Harkess A."/>
            <person name="Zhou J."/>
            <person name="Xu C."/>
            <person name="Bowers J.E."/>
            <person name="Van der Hulst R."/>
            <person name="Ayyampalayam S."/>
            <person name="Mercati F."/>
            <person name="Riccardi P."/>
            <person name="McKain M.R."/>
            <person name="Kakrana A."/>
            <person name="Tang H."/>
            <person name="Ray J."/>
            <person name="Groenendijk J."/>
            <person name="Arikit S."/>
            <person name="Mathioni S.M."/>
            <person name="Nakano M."/>
            <person name="Shan H."/>
            <person name="Telgmann-Rauber A."/>
            <person name="Kanno A."/>
            <person name="Yue Z."/>
            <person name="Chen H."/>
            <person name="Li W."/>
            <person name="Chen Y."/>
            <person name="Xu X."/>
            <person name="Zhang Y."/>
            <person name="Luo S."/>
            <person name="Chen H."/>
            <person name="Gao J."/>
            <person name="Mao Z."/>
            <person name="Pires J.C."/>
            <person name="Luo M."/>
            <person name="Kudrna D."/>
            <person name="Wing R.A."/>
            <person name="Meyers B.C."/>
            <person name="Yi K."/>
            <person name="Kong H."/>
            <person name="Lavrijsen P."/>
            <person name="Sunseri F."/>
            <person name="Falavigna A."/>
            <person name="Ye Y."/>
            <person name="Leebens-Mack J.H."/>
            <person name="Chen G."/>
        </authorList>
    </citation>
    <scope>NUCLEOTIDE SEQUENCE [LARGE SCALE GENOMIC DNA]</scope>
    <source>
        <strain evidence="4">cv. DH0086</strain>
    </source>
</reference>
<sequence>MNSPSNLLDDALGPIPGPVILVEDRVETSGAFVLHHLLKRSLAADAGGAVVFLALAQTFSHYDRIMRKMGYNLSAQRENKKVLFLDMMKLEYPSEHKDGLIGLYAKIQSAIESRSSKENITIMIDDISLLEIAARGSADDVLDFMHYCVALTSELGCSLVILNHEDIYPSGEEPPPTLHSNLEYLADVVVKTEPLLTGLAVDVHGQLTIIRKVVLNEKGYSASKISNFHFKVKENGVEYFHPGSQR</sequence>
<dbReference type="GO" id="GO:0006979">
    <property type="term" value="P:response to oxidative stress"/>
    <property type="evidence" value="ECO:0007669"/>
    <property type="project" value="EnsemblPlants"/>
</dbReference>
<protein>
    <recommendedName>
        <fullName evidence="5">Elongator complex protein 6</fullName>
    </recommendedName>
</protein>
<dbReference type="GO" id="GO:0010015">
    <property type="term" value="P:root morphogenesis"/>
    <property type="evidence" value="ECO:0007669"/>
    <property type="project" value="EnsemblPlants"/>
</dbReference>
<dbReference type="OMA" id="MFTELNS"/>
<comment type="pathway">
    <text evidence="1">tRNA modification; 5-methoxycarbonylmethyl-2-thiouridine-tRNA biosynthesis.</text>
</comment>
<keyword evidence="4" id="KW-1185">Reference proteome</keyword>
<dbReference type="AlphaFoldDB" id="A0A5P1EQ95"/>
<dbReference type="SUPFAM" id="SSF52540">
    <property type="entry name" value="P-loop containing nucleoside triphosphate hydrolases"/>
    <property type="match status" value="1"/>
</dbReference>
<evidence type="ECO:0000313" key="4">
    <source>
        <dbReference type="Proteomes" id="UP000243459"/>
    </source>
</evidence>
<dbReference type="UniPathway" id="UPA00988"/>
<evidence type="ECO:0000256" key="1">
    <source>
        <dbReference type="ARBA" id="ARBA00005043"/>
    </source>
</evidence>
<dbReference type="Gene3D" id="3.40.50.300">
    <property type="entry name" value="P-loop containing nucleotide triphosphate hydrolases"/>
    <property type="match status" value="1"/>
</dbReference>
<dbReference type="GO" id="GO:2000024">
    <property type="term" value="P:regulation of leaf development"/>
    <property type="evidence" value="ECO:0007669"/>
    <property type="project" value="EnsemblPlants"/>
</dbReference>
<dbReference type="GO" id="GO:0009926">
    <property type="term" value="P:auxin polar transport"/>
    <property type="evidence" value="ECO:0007669"/>
    <property type="project" value="EnsemblPlants"/>
</dbReference>
<proteinExistence type="inferred from homology"/>
<accession>A0A5P1EQ95</accession>
<dbReference type="PANTHER" id="PTHR16184:SF6">
    <property type="entry name" value="ELONGATOR COMPLEX PROTEIN 6"/>
    <property type="match status" value="1"/>
</dbReference>
<dbReference type="PANTHER" id="PTHR16184">
    <property type="entry name" value="ELONGATOR COMPLEX PROTEIN 6"/>
    <property type="match status" value="1"/>
</dbReference>
<dbReference type="InterPro" id="IPR027417">
    <property type="entry name" value="P-loop_NTPase"/>
</dbReference>
<gene>
    <name evidence="3" type="ORF">A4U43_C05F4160</name>
</gene>
<dbReference type="CDD" id="cd19495">
    <property type="entry name" value="Elp6"/>
    <property type="match status" value="1"/>
</dbReference>
<dbReference type="GO" id="GO:0033588">
    <property type="term" value="C:elongator holoenzyme complex"/>
    <property type="evidence" value="ECO:0007669"/>
    <property type="project" value="EnsemblPlants"/>
</dbReference>
<dbReference type="InterPro" id="IPR018627">
    <property type="entry name" value="ELP6"/>
</dbReference>
<dbReference type="Proteomes" id="UP000243459">
    <property type="component" value="Chromosome 5"/>
</dbReference>
<evidence type="ECO:0000256" key="2">
    <source>
        <dbReference type="ARBA" id="ARBA00008837"/>
    </source>
</evidence>
<dbReference type="Pfam" id="PF09807">
    <property type="entry name" value="ELP6"/>
    <property type="match status" value="1"/>
</dbReference>
<dbReference type="Gramene" id="ONK67823">
    <property type="protein sequence ID" value="ONK67823"/>
    <property type="gene ID" value="A4U43_C05F4160"/>
</dbReference>
<dbReference type="OrthoDB" id="9995306at2759"/>
<organism evidence="3 4">
    <name type="scientific">Asparagus officinalis</name>
    <name type="common">Garden asparagus</name>
    <dbReference type="NCBI Taxonomy" id="4686"/>
    <lineage>
        <taxon>Eukaryota</taxon>
        <taxon>Viridiplantae</taxon>
        <taxon>Streptophyta</taxon>
        <taxon>Embryophyta</taxon>
        <taxon>Tracheophyta</taxon>
        <taxon>Spermatophyta</taxon>
        <taxon>Magnoliopsida</taxon>
        <taxon>Liliopsida</taxon>
        <taxon>Asparagales</taxon>
        <taxon>Asparagaceae</taxon>
        <taxon>Asparagoideae</taxon>
        <taxon>Asparagus</taxon>
    </lineage>
</organism>
<evidence type="ECO:0000313" key="3">
    <source>
        <dbReference type="EMBL" id="ONK67823.1"/>
    </source>
</evidence>